<keyword evidence="2" id="KW-1185">Reference proteome</keyword>
<proteinExistence type="predicted"/>
<dbReference type="Proteomes" id="UP000184501">
    <property type="component" value="Unassembled WGS sequence"/>
</dbReference>
<dbReference type="RefSeq" id="WP_073486666.1">
    <property type="nucleotide sequence ID" value="NZ_FQVN01000007.1"/>
</dbReference>
<evidence type="ECO:0000313" key="1">
    <source>
        <dbReference type="EMBL" id="SHG26177.1"/>
    </source>
</evidence>
<accession>A0A1M5ID57</accession>
<sequence>MIFSGGAVSIARSSESTVNPSSAEQAARKPGALVLLAMALVTLCGCGWRGSQSVDDERRVRQLAEQLVVTGYRNTSERWVRTDPVPAVRKIYVGPVTGDPTKLVSLPGITSFQSSAPQTAADDDGMRLAATAKLDNNIEVWFYKYDRSSKNAPDLGLSSSEWDAVRSGELELIGVVVGVW</sequence>
<gene>
    <name evidence="1" type="ORF">SAMN05444320_107230</name>
</gene>
<protein>
    <submittedName>
        <fullName evidence="1">Uncharacterized protein</fullName>
    </submittedName>
</protein>
<dbReference type="AlphaFoldDB" id="A0A1M5ID57"/>
<reference evidence="1 2" key="1">
    <citation type="submission" date="2016-11" db="EMBL/GenBank/DDBJ databases">
        <authorList>
            <person name="Jaros S."/>
            <person name="Januszkiewicz K."/>
            <person name="Wedrychowicz H."/>
        </authorList>
    </citation>
    <scope>NUCLEOTIDE SEQUENCE [LARGE SCALE GENOMIC DNA]</scope>
    <source>
        <strain evidence="1 2">DSM 44523</strain>
    </source>
</reference>
<evidence type="ECO:0000313" key="2">
    <source>
        <dbReference type="Proteomes" id="UP000184501"/>
    </source>
</evidence>
<dbReference type="EMBL" id="FQVN01000007">
    <property type="protein sequence ID" value="SHG26177.1"/>
    <property type="molecule type" value="Genomic_DNA"/>
</dbReference>
<organism evidence="1 2">
    <name type="scientific">Streptoalloteichus hindustanus</name>
    <dbReference type="NCBI Taxonomy" id="2017"/>
    <lineage>
        <taxon>Bacteria</taxon>
        <taxon>Bacillati</taxon>
        <taxon>Actinomycetota</taxon>
        <taxon>Actinomycetes</taxon>
        <taxon>Pseudonocardiales</taxon>
        <taxon>Pseudonocardiaceae</taxon>
        <taxon>Streptoalloteichus</taxon>
    </lineage>
</organism>
<dbReference type="STRING" id="2017.SAMN05444320_107230"/>
<name>A0A1M5ID57_STRHI</name>